<gene>
    <name evidence="3" type="ORF">EBO15_10225</name>
</gene>
<dbReference type="RefSeq" id="WP_122194098.1">
    <property type="nucleotide sequence ID" value="NZ_JBHSKC010000033.1"/>
</dbReference>
<organism evidence="3 4">
    <name type="scientific">Actinomadura harenae</name>
    <dbReference type="NCBI Taxonomy" id="2483351"/>
    <lineage>
        <taxon>Bacteria</taxon>
        <taxon>Bacillati</taxon>
        <taxon>Actinomycetota</taxon>
        <taxon>Actinomycetes</taxon>
        <taxon>Streptosporangiales</taxon>
        <taxon>Thermomonosporaceae</taxon>
        <taxon>Actinomadura</taxon>
    </lineage>
</organism>
<reference evidence="3 4" key="1">
    <citation type="submission" date="2018-10" db="EMBL/GenBank/DDBJ databases">
        <title>Isolation from soil.</title>
        <authorList>
            <person name="Hu J."/>
        </authorList>
    </citation>
    <scope>NUCLEOTIDE SEQUENCE [LARGE SCALE GENOMIC DNA]</scope>
    <source>
        <strain evidence="3 4">NEAU-Ht49</strain>
    </source>
</reference>
<feature type="compositionally biased region" description="Basic and acidic residues" evidence="1">
    <location>
        <begin position="1"/>
        <end position="16"/>
    </location>
</feature>
<evidence type="ECO:0000313" key="3">
    <source>
        <dbReference type="EMBL" id="RMI45293.1"/>
    </source>
</evidence>
<comment type="caution">
    <text evidence="3">The sequence shown here is derived from an EMBL/GenBank/DDBJ whole genome shotgun (WGS) entry which is preliminary data.</text>
</comment>
<dbReference type="AlphaFoldDB" id="A0A3M2M8U8"/>
<keyword evidence="4" id="KW-1185">Reference proteome</keyword>
<evidence type="ECO:0000313" key="4">
    <source>
        <dbReference type="Proteomes" id="UP000282674"/>
    </source>
</evidence>
<feature type="domain" description="DUF927" evidence="2">
    <location>
        <begin position="182"/>
        <end position="436"/>
    </location>
</feature>
<dbReference type="Pfam" id="PF06048">
    <property type="entry name" value="DUF927"/>
    <property type="match status" value="1"/>
</dbReference>
<name>A0A3M2M8U8_9ACTN</name>
<dbReference type="OrthoDB" id="3441758at2"/>
<dbReference type="EMBL" id="RFFG01000014">
    <property type="protein sequence ID" value="RMI45293.1"/>
    <property type="molecule type" value="Genomic_DNA"/>
</dbReference>
<dbReference type="InterPro" id="IPR009270">
    <property type="entry name" value="DUF927"/>
</dbReference>
<evidence type="ECO:0000259" key="2">
    <source>
        <dbReference type="Pfam" id="PF06048"/>
    </source>
</evidence>
<evidence type="ECO:0000256" key="1">
    <source>
        <dbReference type="SAM" id="MobiDB-lite"/>
    </source>
</evidence>
<feature type="compositionally biased region" description="Basic and acidic residues" evidence="1">
    <location>
        <begin position="24"/>
        <end position="36"/>
    </location>
</feature>
<protein>
    <submittedName>
        <fullName evidence="3">DUF927 domain-containing protein</fullName>
    </submittedName>
</protein>
<feature type="region of interest" description="Disordered" evidence="1">
    <location>
        <begin position="1"/>
        <end position="43"/>
    </location>
</feature>
<proteinExistence type="predicted"/>
<dbReference type="Proteomes" id="UP000282674">
    <property type="component" value="Unassembled WGS sequence"/>
</dbReference>
<accession>A0A3M2M8U8</accession>
<sequence length="701" mass="77056">MSTRDHDGDDRPRDQNDDPSDPGSTDHQDPSAEAKVRRPTKHDRALTLLTEHLQLRRSEYGWPYARGGDRLFRFDRAGRNELYAEARHLWRKANEDTPPDERTLRQVVADLQRTAQDAAVDDAAATEWLGEHGVEAPPDESDHEGGLAALLELPGAPVDGDYVIPDPYTVAPDAIWRWRIDGPPERVAWGPVLATKVFTDPDGEELVELAWWHRHRWRIATVPRAIAKSGRMLVRELGNRGLPITEADAKSAERFLAAVETANTDTIQEVTIARALGWQADGTFVAASGHPYEVHGIEHQLQRALEAHREHGSLTGWQTAVKAAQRYPSVAAAIYAGLAAPLLEVLGISSFTLNLAGTSTGGKTTAAQGGLSCWADPDEAGGAITSWSATKTAHQARLALAGNGTPLLFDDTQTAGKPEIVSDMLYQVTQNQGKGRMGEWRSYRWRTILLSTGERSALSFATHQGISARVLDLAGSPFGHSERSGPDAQAFREGVTANYGLAGPAFVERLRSYLGTHGPDKLLARHAELTELHRQDATSIARRRAPLVAVIRLAAELAHYFEIVPFPSLPDTTWRTLFVADDPRDNRAQLALEVIKEYIASFSDRLYESGRTAPPGGWIGTRTEIGDDKNAIALLPQRVREALSNAGYELDAVLQGWREAKALHEHPPGSKQRPVYQIARRIGGSKPRCFAFRGELFSDDE</sequence>